<dbReference type="GO" id="GO:0055052">
    <property type="term" value="C:ATP-binding cassette (ABC) transporter complex, substrate-binding subunit-containing"/>
    <property type="evidence" value="ECO:0007669"/>
    <property type="project" value="TreeGrafter"/>
</dbReference>
<dbReference type="InterPro" id="IPR027417">
    <property type="entry name" value="P-loop_NTPase"/>
</dbReference>
<evidence type="ECO:0000259" key="4">
    <source>
        <dbReference type="PROSITE" id="PS50893"/>
    </source>
</evidence>
<dbReference type="Gene3D" id="2.40.50.140">
    <property type="entry name" value="Nucleic acid-binding proteins"/>
    <property type="match status" value="1"/>
</dbReference>
<dbReference type="Gene3D" id="3.40.50.300">
    <property type="entry name" value="P-loop containing nucleotide triphosphate hydrolases"/>
    <property type="match status" value="1"/>
</dbReference>
<evidence type="ECO:0000256" key="2">
    <source>
        <dbReference type="ARBA" id="ARBA00022741"/>
    </source>
</evidence>
<feature type="domain" description="ABC transporter" evidence="4">
    <location>
        <begin position="4"/>
        <end position="236"/>
    </location>
</feature>
<dbReference type="EMBL" id="LXND01000022">
    <property type="protein sequence ID" value="OAD64795.1"/>
    <property type="molecule type" value="Genomic_DNA"/>
</dbReference>
<keyword evidence="2" id="KW-0547">Nucleotide-binding</keyword>
<dbReference type="InterPro" id="IPR047641">
    <property type="entry name" value="ABC_transpr_MalK/UgpC-like"/>
</dbReference>
<dbReference type="Proteomes" id="UP000077280">
    <property type="component" value="Unassembled WGS sequence"/>
</dbReference>
<evidence type="ECO:0000313" key="8">
    <source>
        <dbReference type="Proteomes" id="UP001275867"/>
    </source>
</evidence>
<dbReference type="FunFam" id="3.40.50.300:FF:000042">
    <property type="entry name" value="Maltose/maltodextrin ABC transporter, ATP-binding protein"/>
    <property type="match status" value="1"/>
</dbReference>
<dbReference type="PANTHER" id="PTHR43875:SF1">
    <property type="entry name" value="OSMOPROTECTIVE COMPOUNDS UPTAKE ATP-BINDING PROTEIN GGTA"/>
    <property type="match status" value="1"/>
</dbReference>
<keyword evidence="7" id="KW-1185">Reference proteome</keyword>
<dbReference type="InterPro" id="IPR008995">
    <property type="entry name" value="Mo/tungstate-bd_C_term_dom"/>
</dbReference>
<dbReference type="PANTHER" id="PTHR43875">
    <property type="entry name" value="MALTODEXTRIN IMPORT ATP-BINDING PROTEIN MSMX"/>
    <property type="match status" value="1"/>
</dbReference>
<dbReference type="PROSITE" id="PS50893">
    <property type="entry name" value="ABC_TRANSPORTER_2"/>
    <property type="match status" value="1"/>
</dbReference>
<evidence type="ECO:0000256" key="1">
    <source>
        <dbReference type="ARBA" id="ARBA00022448"/>
    </source>
</evidence>
<dbReference type="GO" id="GO:0140359">
    <property type="term" value="F:ABC-type transporter activity"/>
    <property type="evidence" value="ECO:0007669"/>
    <property type="project" value="InterPro"/>
</dbReference>
<comment type="caution">
    <text evidence="5">The sequence shown here is derived from an EMBL/GenBank/DDBJ whole genome shotgun (WGS) entry which is preliminary data.</text>
</comment>
<dbReference type="EMBL" id="WERX01000019">
    <property type="protein sequence ID" value="MDV7694551.1"/>
    <property type="molecule type" value="Genomic_DNA"/>
</dbReference>
<evidence type="ECO:0000313" key="7">
    <source>
        <dbReference type="Proteomes" id="UP000077280"/>
    </source>
</evidence>
<dbReference type="GO" id="GO:0016887">
    <property type="term" value="F:ATP hydrolysis activity"/>
    <property type="evidence" value="ECO:0007669"/>
    <property type="project" value="InterPro"/>
</dbReference>
<dbReference type="InterPro" id="IPR003593">
    <property type="entry name" value="AAA+_ATPase"/>
</dbReference>
<reference evidence="5" key="2">
    <citation type="submission" date="2019-10" db="EMBL/GenBank/DDBJ databases">
        <title>Malate fermentation in French cider.</title>
        <authorList>
            <person name="Cousin F.J."/>
            <person name="Medina Fernandez S."/>
            <person name="Misery B."/>
            <person name="Laplace J.-M."/>
            <person name="Cretenet M."/>
        </authorList>
    </citation>
    <scope>NUCLEOTIDE SEQUENCE</scope>
    <source>
        <strain evidence="5">UCMA15901</strain>
    </source>
</reference>
<evidence type="ECO:0000256" key="3">
    <source>
        <dbReference type="ARBA" id="ARBA00022840"/>
    </source>
</evidence>
<evidence type="ECO:0000313" key="5">
    <source>
        <dbReference type="EMBL" id="MDV7694551.1"/>
    </source>
</evidence>
<dbReference type="Gene3D" id="2.40.50.100">
    <property type="match status" value="1"/>
</dbReference>
<dbReference type="SUPFAM" id="SSF50331">
    <property type="entry name" value="MOP-like"/>
    <property type="match status" value="1"/>
</dbReference>
<dbReference type="GO" id="GO:0008643">
    <property type="term" value="P:carbohydrate transport"/>
    <property type="evidence" value="ECO:0007669"/>
    <property type="project" value="InterPro"/>
</dbReference>
<protein>
    <submittedName>
        <fullName evidence="5">Sn-glycerol-3-phosphate ABC transporter ATP-binding protein UgpC</fullName>
    </submittedName>
    <submittedName>
        <fullName evidence="6">Sugar ABC transporter ATP-binding protein</fullName>
    </submittedName>
</protein>
<dbReference type="InterPro" id="IPR003439">
    <property type="entry name" value="ABC_transporter-like_ATP-bd"/>
</dbReference>
<sequence length="368" mass="41312">MVEINLDHIYKQYVGNDNYSVTDFNLHIKDQEFIVFVGPSGCGKSTTIRMIAGLEDITDGELKMDGKVINDVAPKDRDIAMVFQNYALYPNMTVYDNMAFSLKIQHINKAEIKKRVDNAAEILGLEDFLTRKPAALSGGQRQHVALGRAIVRKAKLFLLDEPLSNLDAKLRVSMCAQIAQLHQRLKTNMIYVTHDQVEAMTMADRIVLTKQGTIQQVGTPSELYNQPVNKFVAGFMGSPSMNFFEVQLHDDKVSTLDKKLDVQVPPDKLAILRDKGYDQKTITLGIRAEDIHTDQILLQKFAGAQVNAKVEVSELLGVESMLYVMAGPHEFVAKVNAQNSHRPDEKIQLAFDMSRAHFFDLASQETIN</sequence>
<dbReference type="GO" id="GO:0005524">
    <property type="term" value="F:ATP binding"/>
    <property type="evidence" value="ECO:0007669"/>
    <property type="project" value="UniProtKB-KW"/>
</dbReference>
<dbReference type="Pfam" id="PF00005">
    <property type="entry name" value="ABC_tran"/>
    <property type="match status" value="1"/>
</dbReference>
<dbReference type="InterPro" id="IPR012340">
    <property type="entry name" value="NA-bd_OB-fold"/>
</dbReference>
<dbReference type="Pfam" id="PF17912">
    <property type="entry name" value="OB_MalK"/>
    <property type="match status" value="1"/>
</dbReference>
<keyword evidence="3 5" id="KW-0067">ATP-binding</keyword>
<evidence type="ECO:0000313" key="6">
    <source>
        <dbReference type="EMBL" id="OAD64795.1"/>
    </source>
</evidence>
<organism evidence="5 8">
    <name type="scientific">Pediococcus parvulus</name>
    <dbReference type="NCBI Taxonomy" id="54062"/>
    <lineage>
        <taxon>Bacteria</taxon>
        <taxon>Bacillati</taxon>
        <taxon>Bacillota</taxon>
        <taxon>Bacilli</taxon>
        <taxon>Lactobacillales</taxon>
        <taxon>Lactobacillaceae</taxon>
        <taxon>Pediococcus</taxon>
    </lineage>
</organism>
<accession>A0AAP5WDN8</accession>
<dbReference type="Proteomes" id="UP001275867">
    <property type="component" value="Unassembled WGS sequence"/>
</dbReference>
<gene>
    <name evidence="5" type="primary">ugpC</name>
    <name evidence="6" type="ORF">A7K95_03120</name>
    <name evidence="5" type="ORF">GA842_06615</name>
</gene>
<keyword evidence="1" id="KW-0813">Transport</keyword>
<dbReference type="InterPro" id="IPR015855">
    <property type="entry name" value="ABC_transpr_MalK-like"/>
</dbReference>
<dbReference type="RefSeq" id="WP_068805145.1">
    <property type="nucleotide sequence ID" value="NZ_LXND01000022.1"/>
</dbReference>
<dbReference type="NCBIfam" id="NF008653">
    <property type="entry name" value="PRK11650.1"/>
    <property type="match status" value="1"/>
</dbReference>
<dbReference type="CDD" id="cd03301">
    <property type="entry name" value="ABC_MalK_N"/>
    <property type="match status" value="1"/>
</dbReference>
<proteinExistence type="predicted"/>
<dbReference type="AlphaFoldDB" id="A0AAP5WDN8"/>
<name>A0AAP5WDN8_9LACO</name>
<dbReference type="SMART" id="SM00382">
    <property type="entry name" value="AAA"/>
    <property type="match status" value="1"/>
</dbReference>
<dbReference type="InterPro" id="IPR040582">
    <property type="entry name" value="OB_MalK-like"/>
</dbReference>
<reference evidence="6 7" key="1">
    <citation type="submission" date="2016-05" db="EMBL/GenBank/DDBJ databases">
        <title>Draft genome sequence of Pediococcus parvulus 2.6, a probiotic beta-glucan producer strain.</title>
        <authorList>
            <person name="Mohedano M.L."/>
            <person name="Perez-Ramos A."/>
            <person name="Duenas M.T."/>
            <person name="Lamontanara A."/>
            <person name="Orru L."/>
            <person name="Spano G."/>
            <person name="Capozzi V."/>
            <person name="Lopez P."/>
        </authorList>
    </citation>
    <scope>NUCLEOTIDE SEQUENCE [LARGE SCALE GENOMIC DNA]</scope>
    <source>
        <strain evidence="6 7">2.6</strain>
    </source>
</reference>
<dbReference type="SUPFAM" id="SSF52540">
    <property type="entry name" value="P-loop containing nucleoside triphosphate hydrolases"/>
    <property type="match status" value="1"/>
</dbReference>